<comment type="caution">
    <text evidence="2">The sequence shown here is derived from an EMBL/GenBank/DDBJ whole genome shotgun (WGS) entry which is preliminary data.</text>
</comment>
<name>A0A699H0Y0_TANCI</name>
<dbReference type="GO" id="GO:0005635">
    <property type="term" value="C:nuclear envelope"/>
    <property type="evidence" value="ECO:0007669"/>
    <property type="project" value="TreeGrafter"/>
</dbReference>
<accession>A0A699H0Y0</accession>
<protein>
    <submittedName>
        <fullName evidence="2">Nuclear pore complex protein NUP1-like isoform X2</fullName>
    </submittedName>
</protein>
<reference evidence="2" key="1">
    <citation type="journal article" date="2019" name="Sci. Rep.">
        <title>Draft genome of Tanacetum cinerariifolium, the natural source of mosquito coil.</title>
        <authorList>
            <person name="Yamashiro T."/>
            <person name="Shiraishi A."/>
            <person name="Satake H."/>
            <person name="Nakayama K."/>
        </authorList>
    </citation>
    <scope>NUCLEOTIDE SEQUENCE</scope>
</reference>
<organism evidence="2">
    <name type="scientific">Tanacetum cinerariifolium</name>
    <name type="common">Dalmatian daisy</name>
    <name type="synonym">Chrysanthemum cinerariifolium</name>
    <dbReference type="NCBI Taxonomy" id="118510"/>
    <lineage>
        <taxon>Eukaryota</taxon>
        <taxon>Viridiplantae</taxon>
        <taxon>Streptophyta</taxon>
        <taxon>Embryophyta</taxon>
        <taxon>Tracheophyta</taxon>
        <taxon>Spermatophyta</taxon>
        <taxon>Magnoliopsida</taxon>
        <taxon>eudicotyledons</taxon>
        <taxon>Gunneridae</taxon>
        <taxon>Pentapetalae</taxon>
        <taxon>asterids</taxon>
        <taxon>campanulids</taxon>
        <taxon>Asterales</taxon>
        <taxon>Asteraceae</taxon>
        <taxon>Asteroideae</taxon>
        <taxon>Anthemideae</taxon>
        <taxon>Anthemidinae</taxon>
        <taxon>Tanacetum</taxon>
    </lineage>
</organism>
<dbReference type="GO" id="GO:0071763">
    <property type="term" value="P:nuclear membrane organization"/>
    <property type="evidence" value="ECO:0007669"/>
    <property type="project" value="TreeGrafter"/>
</dbReference>
<evidence type="ECO:0000256" key="1">
    <source>
        <dbReference type="SAM" id="MobiDB-lite"/>
    </source>
</evidence>
<dbReference type="GO" id="GO:0016973">
    <property type="term" value="P:poly(A)+ mRNA export from nucleus"/>
    <property type="evidence" value="ECO:0007669"/>
    <property type="project" value="TreeGrafter"/>
</dbReference>
<evidence type="ECO:0000313" key="2">
    <source>
        <dbReference type="EMBL" id="GEX05611.1"/>
    </source>
</evidence>
<feature type="region of interest" description="Disordered" evidence="1">
    <location>
        <begin position="1"/>
        <end position="36"/>
    </location>
</feature>
<dbReference type="PANTHER" id="PTHR33416:SF20">
    <property type="entry name" value="NUCLEAR PORE COMPLEX PROTEIN NUP1"/>
    <property type="match status" value="1"/>
</dbReference>
<proteinExistence type="predicted"/>
<dbReference type="AlphaFoldDB" id="A0A699H0Y0"/>
<gene>
    <name evidence="2" type="ORF">Tci_277586</name>
</gene>
<dbReference type="PANTHER" id="PTHR33416">
    <property type="entry name" value="NUCLEAR PORE COMPLEX PROTEIN NUP1"/>
    <property type="match status" value="1"/>
</dbReference>
<dbReference type="EMBL" id="BKCJ010087168">
    <property type="protein sequence ID" value="GEX05611.1"/>
    <property type="molecule type" value="Genomic_DNA"/>
</dbReference>
<sequence length="259" mass="28348">MKFEEELAEKFGGSGSSINVTDTFEETDKPESNDQIVLDIRKKYEKKVSAHQGNQDDDKDIVVPRAGERENFHVVISTPVINSRAFKDDVASPAELAKAYMGASTRPAKVSPSTLRHGNQAPRQDSVLLNNTTILPRTPITSLAPRTAGNLKGVKNGMTTLRSRDRSTIYSMARSPCYRGPSTLRKKASKRRSFVLDDLDLVKMGRPPSVIQAMYMFLPSLLKMASGGGALVGAGVGTDDSMMVDKLSKEINDMKIKVD</sequence>